<evidence type="ECO:0000313" key="2">
    <source>
        <dbReference type="EMBL" id="MEC4293838.1"/>
    </source>
</evidence>
<feature type="coiled-coil region" evidence="1">
    <location>
        <begin position="101"/>
        <end position="128"/>
    </location>
</feature>
<accession>A0ABU6IVI0</accession>
<keyword evidence="2" id="KW-0540">Nuclease</keyword>
<comment type="caution">
    <text evidence="2">The sequence shown here is derived from an EMBL/GenBank/DDBJ whole genome shotgun (WGS) entry which is preliminary data.</text>
</comment>
<reference evidence="2 3" key="1">
    <citation type="submission" date="2024-01" db="EMBL/GenBank/DDBJ databases">
        <title>novel species in genus Adlercreutzia.</title>
        <authorList>
            <person name="Liu X."/>
        </authorList>
    </citation>
    <scope>NUCLEOTIDE SEQUENCE [LARGE SCALE GENOMIC DNA]</scope>
    <source>
        <strain evidence="2 3">R22</strain>
    </source>
</reference>
<dbReference type="EMBL" id="JAYMFH010000001">
    <property type="protein sequence ID" value="MEC4293838.1"/>
    <property type="molecule type" value="Genomic_DNA"/>
</dbReference>
<evidence type="ECO:0000256" key="1">
    <source>
        <dbReference type="SAM" id="Coils"/>
    </source>
</evidence>
<keyword evidence="3" id="KW-1185">Reference proteome</keyword>
<keyword evidence="1" id="KW-0175">Coiled coil</keyword>
<evidence type="ECO:0000313" key="3">
    <source>
        <dbReference type="Proteomes" id="UP001343724"/>
    </source>
</evidence>
<dbReference type="GO" id="GO:0004519">
    <property type="term" value="F:endonuclease activity"/>
    <property type="evidence" value="ECO:0007669"/>
    <property type="project" value="UniProtKB-KW"/>
</dbReference>
<gene>
    <name evidence="2" type="ORF">VJ920_00765</name>
</gene>
<dbReference type="Pfam" id="PF12639">
    <property type="entry name" value="Colicin-DNase"/>
    <property type="match status" value="1"/>
</dbReference>
<dbReference type="RefSeq" id="WP_326454144.1">
    <property type="nucleotide sequence ID" value="NZ_JAYMFH010000001.1"/>
</dbReference>
<organism evidence="2 3">
    <name type="scientific">Adlercreutzia shanghongiae</name>
    <dbReference type="NCBI Taxonomy" id="3111773"/>
    <lineage>
        <taxon>Bacteria</taxon>
        <taxon>Bacillati</taxon>
        <taxon>Actinomycetota</taxon>
        <taxon>Coriobacteriia</taxon>
        <taxon>Eggerthellales</taxon>
        <taxon>Eggerthellaceae</taxon>
        <taxon>Adlercreutzia</taxon>
    </lineage>
</organism>
<sequence length="458" mass="49598">MARLSISALKQYGAELSRDVEGAGRFLDETLLEESERTQGRIGGTIKVAHGRIATLEAEIVALEASLALAAAGDAVESARGEDACAVAAVMAKIELCRSKIASIRRDIESLKAMRAELLDRCDLYQTEAVAEEAQFLDIGNSLVRALAQHAALMGGAQDPFRLEVGVLEDRGLPSFESWTSNSREGSPASFTLDEGLDCLDLAEDIRTIATLPSTPEADFAFDCLTSVGAVRESGTSVTIDNLRVGDSELEGRESVGHRHPVQGGEWFSSAGEIEQQVGSVDSGVFYWRPDSGRIFGGVLGNPRQMTAGEICEKYGFDAIKFENGYPVFPKEVVVLSLELGSPMGKRAKNLKEADDLLVRSGGKGVPPEFSGKVRSFMKACGGGEWFAARAQVEAFRKVHRLTWHEHEDMREVQLIPSEVHAMVAHDGGVSNAKHREKYEEQFRLLANAGIGRAKEVS</sequence>
<keyword evidence="2" id="KW-0255">Endonuclease</keyword>
<protein>
    <submittedName>
        <fullName evidence="2">HNH endonuclease</fullName>
    </submittedName>
</protein>
<dbReference type="Proteomes" id="UP001343724">
    <property type="component" value="Unassembled WGS sequence"/>
</dbReference>
<proteinExistence type="predicted"/>
<name>A0ABU6IVI0_9ACTN</name>
<keyword evidence="2" id="KW-0378">Hydrolase</keyword>